<name>A0A8T0IV33_CERPU</name>
<gene>
    <name evidence="5" type="ORF">KC19_2G176000</name>
</gene>
<dbReference type="SMART" id="SM00270">
    <property type="entry name" value="ChtBD1"/>
    <property type="match status" value="2"/>
</dbReference>
<dbReference type="Gene3D" id="3.30.60.10">
    <property type="entry name" value="Endochitinase-like"/>
    <property type="match status" value="2"/>
</dbReference>
<reference evidence="5" key="1">
    <citation type="submission" date="2020-06" db="EMBL/GenBank/DDBJ databases">
        <title>WGS assembly of Ceratodon purpureus strain R40.</title>
        <authorList>
            <person name="Carey S.B."/>
            <person name="Jenkins J."/>
            <person name="Shu S."/>
            <person name="Lovell J.T."/>
            <person name="Sreedasyam A."/>
            <person name="Maumus F."/>
            <person name="Tiley G.P."/>
            <person name="Fernandez-Pozo N."/>
            <person name="Barry K."/>
            <person name="Chen C."/>
            <person name="Wang M."/>
            <person name="Lipzen A."/>
            <person name="Daum C."/>
            <person name="Saski C.A."/>
            <person name="Payton A.C."/>
            <person name="Mcbreen J.C."/>
            <person name="Conrad R.E."/>
            <person name="Kollar L.M."/>
            <person name="Olsson S."/>
            <person name="Huttunen S."/>
            <person name="Landis J.B."/>
            <person name="Wickett N.J."/>
            <person name="Johnson M.G."/>
            <person name="Rensing S.A."/>
            <person name="Grimwood J."/>
            <person name="Schmutz J."/>
            <person name="Mcdaniel S.F."/>
        </authorList>
    </citation>
    <scope>NUCLEOTIDE SEQUENCE</scope>
    <source>
        <strain evidence="5">R40</strain>
    </source>
</reference>
<comment type="caution">
    <text evidence="5">The sequence shown here is derived from an EMBL/GenBank/DDBJ whole genome shotgun (WGS) entry which is preliminary data.</text>
</comment>
<evidence type="ECO:0000313" key="6">
    <source>
        <dbReference type="Proteomes" id="UP000822688"/>
    </source>
</evidence>
<feature type="disulfide bond" evidence="3">
    <location>
        <begin position="146"/>
        <end position="160"/>
    </location>
</feature>
<feature type="disulfide bond" evidence="3">
    <location>
        <begin position="94"/>
        <end position="106"/>
    </location>
</feature>
<dbReference type="Proteomes" id="UP000822688">
    <property type="component" value="Chromosome 2"/>
</dbReference>
<dbReference type="PROSITE" id="PS50941">
    <property type="entry name" value="CHIT_BIND_I_2"/>
    <property type="match status" value="2"/>
</dbReference>
<dbReference type="CDD" id="cd00035">
    <property type="entry name" value="ChtBD1"/>
    <property type="match status" value="2"/>
</dbReference>
<feature type="disulfide bond" evidence="3">
    <location>
        <begin position="85"/>
        <end position="100"/>
    </location>
</feature>
<dbReference type="GO" id="GO:0008061">
    <property type="term" value="F:chitin binding"/>
    <property type="evidence" value="ECO:0007669"/>
    <property type="project" value="UniProtKB-UniRule"/>
</dbReference>
<accession>A0A8T0IV33</accession>
<dbReference type="PANTHER" id="PTHR47849">
    <property type="entry name" value="CHITIN-BINDING LECTIN 1"/>
    <property type="match status" value="1"/>
</dbReference>
<evidence type="ECO:0000259" key="4">
    <source>
        <dbReference type="PROSITE" id="PS50941"/>
    </source>
</evidence>
<feature type="domain" description="Chitin-binding type-1" evidence="4">
    <location>
        <begin position="82"/>
        <end position="123"/>
    </location>
</feature>
<dbReference type="PANTHER" id="PTHR47849:SF11">
    <property type="entry name" value="CHITIN-BINDING TYPE-1 DOMAIN-CONTAINING PROTEIN"/>
    <property type="match status" value="1"/>
</dbReference>
<evidence type="ECO:0000313" key="5">
    <source>
        <dbReference type="EMBL" id="KAG0587594.1"/>
    </source>
</evidence>
<dbReference type="InterPro" id="IPR036861">
    <property type="entry name" value="Endochitinase-like_sf"/>
</dbReference>
<keyword evidence="2 3" id="KW-1015">Disulfide bond</keyword>
<evidence type="ECO:0000256" key="1">
    <source>
        <dbReference type="ARBA" id="ARBA00022669"/>
    </source>
</evidence>
<evidence type="ECO:0000256" key="2">
    <source>
        <dbReference type="ARBA" id="ARBA00023157"/>
    </source>
</evidence>
<dbReference type="InterPro" id="IPR001002">
    <property type="entry name" value="Chitin-bd_1"/>
</dbReference>
<protein>
    <recommendedName>
        <fullName evidence="4">Chitin-binding type-1 domain-containing protein</fullName>
    </recommendedName>
</protein>
<proteinExistence type="predicted"/>
<keyword evidence="6" id="KW-1185">Reference proteome</keyword>
<dbReference type="Pfam" id="PF00187">
    <property type="entry name" value="Chitin_bind_1"/>
    <property type="match status" value="1"/>
</dbReference>
<dbReference type="EMBL" id="CM026422">
    <property type="protein sequence ID" value="KAG0587594.1"/>
    <property type="molecule type" value="Genomic_DNA"/>
</dbReference>
<feature type="domain" description="Chitin-binding type-1" evidence="4">
    <location>
        <begin position="128"/>
        <end position="171"/>
    </location>
</feature>
<keyword evidence="1 3" id="KW-0147">Chitin-binding</keyword>
<sequence length="177" mass="18971">MSRSEPFLLDIKPLPVQITLHLSVRSRHANLIHSHKLTITLLDFVAQFRVVSAMASVSRVLLLLAVTAAMACLAVARPMEDSAECGHQAYDAVCLFNMCCSKDGMCGNKDECGAGCQSGPCKKVEAQTAECGKQAHDAECWPRSQCCNAEGMCGTGDDFCGNGCQGGSCYRSPFNLE</sequence>
<dbReference type="SUPFAM" id="SSF57016">
    <property type="entry name" value="Plant lectins/antimicrobial peptides"/>
    <property type="match status" value="2"/>
</dbReference>
<evidence type="ECO:0000256" key="3">
    <source>
        <dbReference type="PROSITE-ProRule" id="PRU00261"/>
    </source>
</evidence>
<comment type="caution">
    <text evidence="3">Lacks conserved residue(s) required for the propagation of feature annotation.</text>
</comment>
<organism evidence="5 6">
    <name type="scientific">Ceratodon purpureus</name>
    <name type="common">Fire moss</name>
    <name type="synonym">Dicranum purpureum</name>
    <dbReference type="NCBI Taxonomy" id="3225"/>
    <lineage>
        <taxon>Eukaryota</taxon>
        <taxon>Viridiplantae</taxon>
        <taxon>Streptophyta</taxon>
        <taxon>Embryophyta</taxon>
        <taxon>Bryophyta</taxon>
        <taxon>Bryophytina</taxon>
        <taxon>Bryopsida</taxon>
        <taxon>Dicranidae</taxon>
        <taxon>Pseudoditrichales</taxon>
        <taxon>Ditrichaceae</taxon>
        <taxon>Ceratodon</taxon>
    </lineage>
</organism>
<dbReference type="AlphaFoldDB" id="A0A8T0IV33"/>